<dbReference type="Proteomes" id="UP000231487">
    <property type="component" value="Unassembled WGS sequence"/>
</dbReference>
<gene>
    <name evidence="1" type="ORF">CO184_02125</name>
</gene>
<dbReference type="Pfam" id="PF04464">
    <property type="entry name" value="Glyphos_transf"/>
    <property type="match status" value="1"/>
</dbReference>
<sequence>MKKKIILITAFHSFISKNILNTDVFDILKSNKNLSIVLAVPKPKEKFFLKIYASDNVSVVGIDVPSAISKPSSVFFSRLSNLLIDSHYLWYKRAERLDSTRTIFAYTKYFVEQLFVKIFSPFRLSRIILRYGFVKKGEVKSIKKVFEEIHPDILFATDVFDEMDVLFMREARSRNIKLIGMVRSWDNCYSKGVMRVVPDNLIVNNLEIKKEAIILHDISAEKIYVGGLPQFDASKREVRTNREEFFKDIGADPNKKLIFFGPAGSILSDTDWQIAEIVRRAISYHRLPPTQVFVSNHPNHPADFSKFKNDGSFIFATLGKVFSENAKDTELTNVDTKRLRDLIYYADVIVYVASTVGIDSLQFDKPQIIIDFDGWEKKPYIKSVRRYHDEDHMKKMLVLGGVTVVMSENELIDAINKYFKNPSWNKDGRDHMRKQQFHNLDGKAGKRVGNYLISILKN</sequence>
<dbReference type="SUPFAM" id="SSF53756">
    <property type="entry name" value="UDP-Glycosyltransferase/glycogen phosphorylase"/>
    <property type="match status" value="1"/>
</dbReference>
<protein>
    <submittedName>
        <fullName evidence="1">Uncharacterized protein</fullName>
    </submittedName>
</protein>
<evidence type="ECO:0000313" key="1">
    <source>
        <dbReference type="EMBL" id="PJA33377.1"/>
    </source>
</evidence>
<organism evidence="1 2">
    <name type="scientific">Candidatus Zambryskibacteria bacterium CG_4_9_14_3_um_filter_40_16</name>
    <dbReference type="NCBI Taxonomy" id="1975111"/>
    <lineage>
        <taxon>Bacteria</taxon>
        <taxon>Candidatus Zambryskiibacteriota</taxon>
    </lineage>
</organism>
<name>A0A2M7WTM9_9BACT</name>
<evidence type="ECO:0000313" key="2">
    <source>
        <dbReference type="Proteomes" id="UP000231487"/>
    </source>
</evidence>
<reference evidence="2" key="1">
    <citation type="submission" date="2017-09" db="EMBL/GenBank/DDBJ databases">
        <title>Depth-based differentiation of microbial function through sediment-hosted aquifers and enrichment of novel symbionts in the deep terrestrial subsurface.</title>
        <authorList>
            <person name="Probst A.J."/>
            <person name="Ladd B."/>
            <person name="Jarett J.K."/>
            <person name="Geller-Mcgrath D.E."/>
            <person name="Sieber C.M.K."/>
            <person name="Emerson J.B."/>
            <person name="Anantharaman K."/>
            <person name="Thomas B.C."/>
            <person name="Malmstrom R."/>
            <person name="Stieglmeier M."/>
            <person name="Klingl A."/>
            <person name="Woyke T."/>
            <person name="Ryan C.M."/>
            <person name="Banfield J.F."/>
        </authorList>
    </citation>
    <scope>NUCLEOTIDE SEQUENCE [LARGE SCALE GENOMIC DNA]</scope>
</reference>
<dbReference type="InterPro" id="IPR007554">
    <property type="entry name" value="Glycerophosphate_synth"/>
</dbReference>
<comment type="caution">
    <text evidence="1">The sequence shown here is derived from an EMBL/GenBank/DDBJ whole genome shotgun (WGS) entry which is preliminary data.</text>
</comment>
<dbReference type="AlphaFoldDB" id="A0A2M7WTM9"/>
<accession>A0A2M7WTM9</accession>
<proteinExistence type="predicted"/>
<dbReference type="Gene3D" id="3.40.50.12580">
    <property type="match status" value="1"/>
</dbReference>
<dbReference type="EMBL" id="PFXE01000042">
    <property type="protein sequence ID" value="PJA33377.1"/>
    <property type="molecule type" value="Genomic_DNA"/>
</dbReference>
<dbReference type="GO" id="GO:0047355">
    <property type="term" value="F:CDP-glycerol glycerophosphotransferase activity"/>
    <property type="evidence" value="ECO:0007669"/>
    <property type="project" value="InterPro"/>
</dbReference>
<dbReference type="GO" id="GO:0016020">
    <property type="term" value="C:membrane"/>
    <property type="evidence" value="ECO:0007669"/>
    <property type="project" value="InterPro"/>
</dbReference>
<dbReference type="InterPro" id="IPR043148">
    <property type="entry name" value="TagF_C"/>
</dbReference>